<reference evidence="1 2" key="1">
    <citation type="submission" date="2016-03" db="EMBL/GenBank/DDBJ databases">
        <title>Draft Genome Sequence of the Strain BR 10245 (Bradyrhizobium sp.) isolated from nodules of Centrolobium paraense.</title>
        <authorList>
            <person name="Simoes-Araujo J.L.Sr."/>
            <person name="Barauna A.C."/>
            <person name="Silva K."/>
            <person name="Zilli J.E."/>
        </authorList>
    </citation>
    <scope>NUCLEOTIDE SEQUENCE [LARGE SCALE GENOMIC DNA]</scope>
    <source>
        <strain evidence="1 2">BR 10245</strain>
    </source>
</reference>
<keyword evidence="2" id="KW-1185">Reference proteome</keyword>
<gene>
    <name evidence="1" type="ORF">AYJ54_00670</name>
</gene>
<sequence>MAKTPSDIRSLARSHTETALSTLAGIAQNGTSESARVAASVALLDRGWGKPTQPISGDEDGDAIKLIHKIERVIVDPSNQNT</sequence>
<organism evidence="1 2">
    <name type="scientific">Bradyrhizobium centrolobii</name>
    <dbReference type="NCBI Taxonomy" id="1505087"/>
    <lineage>
        <taxon>Bacteria</taxon>
        <taxon>Pseudomonadati</taxon>
        <taxon>Pseudomonadota</taxon>
        <taxon>Alphaproteobacteria</taxon>
        <taxon>Hyphomicrobiales</taxon>
        <taxon>Nitrobacteraceae</taxon>
        <taxon>Bradyrhizobium</taxon>
    </lineage>
</organism>
<comment type="caution">
    <text evidence="1">The sequence shown here is derived from an EMBL/GenBank/DDBJ whole genome shotgun (WGS) entry which is preliminary data.</text>
</comment>
<name>A0A176YFN7_9BRAD</name>
<evidence type="ECO:0000313" key="2">
    <source>
        <dbReference type="Proteomes" id="UP000076959"/>
    </source>
</evidence>
<dbReference type="STRING" id="1505087.AYJ54_00670"/>
<proteinExistence type="predicted"/>
<dbReference type="EMBL" id="LUUB01000079">
    <property type="protein sequence ID" value="OAF05452.1"/>
    <property type="molecule type" value="Genomic_DNA"/>
</dbReference>
<dbReference type="Proteomes" id="UP000076959">
    <property type="component" value="Unassembled WGS sequence"/>
</dbReference>
<evidence type="ECO:0000313" key="1">
    <source>
        <dbReference type="EMBL" id="OAF05452.1"/>
    </source>
</evidence>
<protein>
    <submittedName>
        <fullName evidence="1">Uncharacterized protein</fullName>
    </submittedName>
</protein>
<dbReference type="AlphaFoldDB" id="A0A176YFN7"/>
<accession>A0A176YFN7</accession>